<dbReference type="Gene3D" id="1.20.1090.10">
    <property type="entry name" value="Dehydroquinate synthase-like - alpha domain"/>
    <property type="match status" value="1"/>
</dbReference>
<dbReference type="FunFam" id="1.20.1090.10:FF:000001">
    <property type="entry name" value="Aldehyde-alcohol dehydrogenase"/>
    <property type="match status" value="1"/>
</dbReference>
<dbReference type="Pfam" id="PF00465">
    <property type="entry name" value="Fe-ADH"/>
    <property type="match status" value="1"/>
</dbReference>
<dbReference type="AlphaFoldDB" id="A0A347WIV7"/>
<dbReference type="GO" id="GO:0004022">
    <property type="term" value="F:alcohol dehydrogenase (NAD+) activity"/>
    <property type="evidence" value="ECO:0007669"/>
    <property type="project" value="UniProtKB-ARBA"/>
</dbReference>
<sequence>MSIHKIEMPPEIYYGANALEKVGEVAQRLGSRALIVGDQVMEELGNVQKVADLLATSGVESASYLGANTEPTDTFVDEALSVYQENNCDVIISIGGGSCIDTAKALAVVATNGGYIGDYFGNKKVADKPSVPLIIIPTTAGTGSEVTNVTVITNTHNNVKMMIKHYAFLPRVAIVDPVLTMTSPGHVTAAAGLDALCHAIESYVSRIAHPMTQIFSLDAAKLILNNIQQAYDDPNNTEARTNMAIGALQAGVAFSNASVTLIHGMSRPVGAIFHVPHGISNTMLLPAYLEFIRDVAEEDLAYLTRYALPEETQDKSDKEAVDFLIQKTKELSNHMDVPNMKEWGIDQTEFEANIDKMTSDAIESGSPAYTPRIPTADEIKELYRYCYDYDFSV</sequence>
<dbReference type="Proteomes" id="UP000263232">
    <property type="component" value="Chromosome"/>
</dbReference>
<dbReference type="InterPro" id="IPR039697">
    <property type="entry name" value="Alcohol_dehydrogenase_Fe"/>
</dbReference>
<proteinExistence type="inferred from homology"/>
<dbReference type="GO" id="GO:0046872">
    <property type="term" value="F:metal ion binding"/>
    <property type="evidence" value="ECO:0007669"/>
    <property type="project" value="InterPro"/>
</dbReference>
<dbReference type="Pfam" id="PF25137">
    <property type="entry name" value="ADH_Fe_C"/>
    <property type="match status" value="1"/>
</dbReference>
<evidence type="ECO:0000259" key="4">
    <source>
        <dbReference type="Pfam" id="PF25137"/>
    </source>
</evidence>
<gene>
    <name evidence="5" type="ORF">CL176_02660</name>
</gene>
<dbReference type="EMBL" id="CP023434">
    <property type="protein sequence ID" value="AXY25014.1"/>
    <property type="molecule type" value="Genomic_DNA"/>
</dbReference>
<dbReference type="FunFam" id="3.40.50.1970:FF:000003">
    <property type="entry name" value="Alcohol dehydrogenase, iron-containing"/>
    <property type="match status" value="1"/>
</dbReference>
<evidence type="ECO:0000313" key="5">
    <source>
        <dbReference type="EMBL" id="AXY25014.1"/>
    </source>
</evidence>
<evidence type="ECO:0000256" key="2">
    <source>
        <dbReference type="ARBA" id="ARBA00023002"/>
    </source>
</evidence>
<keyword evidence="2" id="KW-0560">Oxidoreductase</keyword>
<dbReference type="PANTHER" id="PTHR11496:SF102">
    <property type="entry name" value="ALCOHOL DEHYDROGENASE 4"/>
    <property type="match status" value="1"/>
</dbReference>
<dbReference type="CDD" id="cd08194">
    <property type="entry name" value="Fe-ADH-like"/>
    <property type="match status" value="1"/>
</dbReference>
<feature type="domain" description="Alcohol dehydrogenase iron-type/glycerol dehydrogenase GldA" evidence="3">
    <location>
        <begin position="9"/>
        <end position="177"/>
    </location>
</feature>
<accession>A0A347WIV7</accession>
<evidence type="ECO:0000256" key="1">
    <source>
        <dbReference type="ARBA" id="ARBA00007358"/>
    </source>
</evidence>
<evidence type="ECO:0000259" key="3">
    <source>
        <dbReference type="Pfam" id="PF00465"/>
    </source>
</evidence>
<dbReference type="InterPro" id="IPR001670">
    <property type="entry name" value="ADH_Fe/GldA"/>
</dbReference>
<keyword evidence="6" id="KW-1185">Reference proteome</keyword>
<protein>
    <submittedName>
        <fullName evidence="5">Alcohol dehydrogenase</fullName>
    </submittedName>
</protein>
<dbReference type="Gene3D" id="3.40.50.1970">
    <property type="match status" value="1"/>
</dbReference>
<comment type="similarity">
    <text evidence="1">Belongs to the iron-containing alcohol dehydrogenase family.</text>
</comment>
<name>A0A347WIV7_9LACT</name>
<dbReference type="OrthoDB" id="9801156at2"/>
<reference evidence="5 6" key="1">
    <citation type="submission" date="2017-09" db="EMBL/GenBank/DDBJ databases">
        <title>Complete genome sequence of Oxytococcus suis strain ZY16052.</title>
        <authorList>
            <person name="Li F."/>
        </authorList>
    </citation>
    <scope>NUCLEOTIDE SEQUENCE [LARGE SCALE GENOMIC DNA]</scope>
    <source>
        <strain evidence="5 6">ZY16052</strain>
    </source>
</reference>
<feature type="domain" description="Fe-containing alcohol dehydrogenase-like C-terminal" evidence="4">
    <location>
        <begin position="188"/>
        <end position="385"/>
    </location>
</feature>
<dbReference type="PANTHER" id="PTHR11496">
    <property type="entry name" value="ALCOHOL DEHYDROGENASE"/>
    <property type="match status" value="1"/>
</dbReference>
<dbReference type="SUPFAM" id="SSF56796">
    <property type="entry name" value="Dehydroquinate synthase-like"/>
    <property type="match status" value="1"/>
</dbReference>
<organism evidence="5 6">
    <name type="scientific">Suicoccus acidiformans</name>
    <dbReference type="NCBI Taxonomy" id="2036206"/>
    <lineage>
        <taxon>Bacteria</taxon>
        <taxon>Bacillati</taxon>
        <taxon>Bacillota</taxon>
        <taxon>Bacilli</taxon>
        <taxon>Lactobacillales</taxon>
        <taxon>Aerococcaceae</taxon>
        <taxon>Suicoccus</taxon>
    </lineage>
</organism>
<evidence type="ECO:0000313" key="6">
    <source>
        <dbReference type="Proteomes" id="UP000263232"/>
    </source>
</evidence>
<dbReference type="KEGG" id="abae:CL176_02660"/>
<dbReference type="RefSeq" id="WP_118989935.1">
    <property type="nucleotide sequence ID" value="NZ_CP023434.1"/>
</dbReference>
<dbReference type="InterPro" id="IPR056798">
    <property type="entry name" value="ADH_Fe_C"/>
</dbReference>